<evidence type="ECO:0000259" key="1">
    <source>
        <dbReference type="Pfam" id="PF00149"/>
    </source>
</evidence>
<dbReference type="Gene3D" id="3.60.21.10">
    <property type="match status" value="1"/>
</dbReference>
<dbReference type="EMBL" id="JBHSBA010000014">
    <property type="protein sequence ID" value="MFC4127504.1"/>
    <property type="molecule type" value="Genomic_DNA"/>
</dbReference>
<dbReference type="RefSeq" id="WP_378552940.1">
    <property type="nucleotide sequence ID" value="NZ_JBHSBA010000014.1"/>
</dbReference>
<organism evidence="2 3">
    <name type="scientific">Nocardia rhizosphaerae</name>
    <dbReference type="NCBI Taxonomy" id="1691571"/>
    <lineage>
        <taxon>Bacteria</taxon>
        <taxon>Bacillati</taxon>
        <taxon>Actinomycetota</taxon>
        <taxon>Actinomycetes</taxon>
        <taxon>Mycobacteriales</taxon>
        <taxon>Nocardiaceae</taxon>
        <taxon>Nocardia</taxon>
    </lineage>
</organism>
<dbReference type="InterPro" id="IPR029052">
    <property type="entry name" value="Metallo-depent_PP-like"/>
</dbReference>
<comment type="caution">
    <text evidence="2">The sequence shown here is derived from an EMBL/GenBank/DDBJ whole genome shotgun (WGS) entry which is preliminary data.</text>
</comment>
<protein>
    <submittedName>
        <fullName evidence="2">Metallophosphoesterase</fullName>
    </submittedName>
</protein>
<keyword evidence="3" id="KW-1185">Reference proteome</keyword>
<dbReference type="InterPro" id="IPR041780">
    <property type="entry name" value="MPP_PrpE-like"/>
</dbReference>
<accession>A0ABV8L9H7</accession>
<dbReference type="PANTHER" id="PTHR42850:SF7">
    <property type="entry name" value="BIS(5'-NUCLEOSYL)-TETRAPHOSPHATASE PRPE [ASYMMETRICAL]"/>
    <property type="match status" value="1"/>
</dbReference>
<dbReference type="InterPro" id="IPR004843">
    <property type="entry name" value="Calcineurin-like_PHP"/>
</dbReference>
<dbReference type="PANTHER" id="PTHR42850">
    <property type="entry name" value="METALLOPHOSPHOESTERASE"/>
    <property type="match status" value="1"/>
</dbReference>
<gene>
    <name evidence="2" type="ORF">ACFOW8_21490</name>
</gene>
<evidence type="ECO:0000313" key="3">
    <source>
        <dbReference type="Proteomes" id="UP001595767"/>
    </source>
</evidence>
<evidence type="ECO:0000313" key="2">
    <source>
        <dbReference type="EMBL" id="MFC4127504.1"/>
    </source>
</evidence>
<proteinExistence type="predicted"/>
<dbReference type="InterPro" id="IPR050126">
    <property type="entry name" value="Ap4A_hydrolase"/>
</dbReference>
<dbReference type="Proteomes" id="UP001595767">
    <property type="component" value="Unassembled WGS sequence"/>
</dbReference>
<reference evidence="3" key="1">
    <citation type="journal article" date="2019" name="Int. J. Syst. Evol. Microbiol.">
        <title>The Global Catalogue of Microorganisms (GCM) 10K type strain sequencing project: providing services to taxonomists for standard genome sequencing and annotation.</title>
        <authorList>
            <consortium name="The Broad Institute Genomics Platform"/>
            <consortium name="The Broad Institute Genome Sequencing Center for Infectious Disease"/>
            <person name="Wu L."/>
            <person name="Ma J."/>
        </authorList>
    </citation>
    <scope>NUCLEOTIDE SEQUENCE [LARGE SCALE GENOMIC DNA]</scope>
    <source>
        <strain evidence="3">CGMCC 4.7204</strain>
    </source>
</reference>
<sequence>MTQPRPLDAMPRDRRDLTGPFDVVGDVHGCRSELETLLGELGYLFDRDEHGRAIRAAHPAGRTAVFVGDLVDRGPDTPGVLRLVMGMAAARTALCVTGNHDNKLMRALDGRNVRIAHGLETSLAQLSRVDTEFRTAAHGFLRSLPSHYLLDRGRLVVAHAGLPESLHGSSSSRARSFAMYGSPTGEYDEHGFPIRYDWARDYRGAATVAYGHTPVTELRWVNNTLCLDTGVVFGGSLSALRYPERTTHSVPAEQIWTARAGITPTG</sequence>
<dbReference type="Pfam" id="PF00149">
    <property type="entry name" value="Metallophos"/>
    <property type="match status" value="1"/>
</dbReference>
<feature type="domain" description="Calcineurin-like phosphoesterase" evidence="1">
    <location>
        <begin position="20"/>
        <end position="215"/>
    </location>
</feature>
<dbReference type="CDD" id="cd07423">
    <property type="entry name" value="MPP_Prp_like"/>
    <property type="match status" value="1"/>
</dbReference>
<name>A0ABV8L9H7_9NOCA</name>
<dbReference type="SUPFAM" id="SSF56300">
    <property type="entry name" value="Metallo-dependent phosphatases"/>
    <property type="match status" value="1"/>
</dbReference>